<name>A0ABM6JXA1_SPOUR</name>
<dbReference type="Proteomes" id="UP000192486">
    <property type="component" value="Chromosome"/>
</dbReference>
<reference evidence="2 3" key="1">
    <citation type="submission" date="2016-04" db="EMBL/GenBank/DDBJ databases">
        <title>Comparative Genomics and Epigenetics of Sporosarcina ureae.</title>
        <authorList>
            <person name="Oliver A.S."/>
            <person name="Cooper K.K."/>
        </authorList>
    </citation>
    <scope>NUCLEOTIDE SEQUENCE [LARGE SCALE GENOMIC DNA]</scope>
    <source>
        <strain evidence="2 3">S204</strain>
    </source>
</reference>
<keyword evidence="1" id="KW-0812">Transmembrane</keyword>
<protein>
    <submittedName>
        <fullName evidence="2">Uncharacterized protein</fullName>
    </submittedName>
</protein>
<keyword evidence="3" id="KW-1185">Reference proteome</keyword>
<sequence length="70" mass="7762">MLKGKVNTKRKTIETISFGVVILSNVIGIVLFNSKVGEQLTYNTIWSVIFTGLAIAMILLLISRLIPKEN</sequence>
<organism evidence="2 3">
    <name type="scientific">Sporosarcina ureae</name>
    <dbReference type="NCBI Taxonomy" id="1571"/>
    <lineage>
        <taxon>Bacteria</taxon>
        <taxon>Bacillati</taxon>
        <taxon>Bacillota</taxon>
        <taxon>Bacilli</taxon>
        <taxon>Bacillales</taxon>
        <taxon>Caryophanaceae</taxon>
        <taxon>Sporosarcina</taxon>
    </lineage>
</organism>
<evidence type="ECO:0000313" key="3">
    <source>
        <dbReference type="Proteomes" id="UP000192486"/>
    </source>
</evidence>
<evidence type="ECO:0000313" key="2">
    <source>
        <dbReference type="EMBL" id="ARF14717.1"/>
    </source>
</evidence>
<dbReference type="EMBL" id="CP015108">
    <property type="protein sequence ID" value="ARF14717.1"/>
    <property type="molecule type" value="Genomic_DNA"/>
</dbReference>
<accession>A0ABM6JXA1</accession>
<dbReference type="RefSeq" id="WP_029053587.1">
    <property type="nucleotide sequence ID" value="NZ_CP015108.1"/>
</dbReference>
<proteinExistence type="predicted"/>
<keyword evidence="1" id="KW-1133">Transmembrane helix</keyword>
<gene>
    <name evidence="2" type="ORF">SporoS204_11510</name>
</gene>
<feature type="transmembrane region" description="Helical" evidence="1">
    <location>
        <begin position="44"/>
        <end position="66"/>
    </location>
</feature>
<evidence type="ECO:0000256" key="1">
    <source>
        <dbReference type="SAM" id="Phobius"/>
    </source>
</evidence>
<keyword evidence="1" id="KW-0472">Membrane</keyword>
<feature type="transmembrane region" description="Helical" evidence="1">
    <location>
        <begin position="12"/>
        <end position="32"/>
    </location>
</feature>